<comment type="caution">
    <text evidence="1">The sequence shown here is derived from an EMBL/GenBank/DDBJ whole genome shotgun (WGS) entry which is preliminary data.</text>
</comment>
<organism evidence="1 2">
    <name type="scientific">Coprinellus micaceus</name>
    <name type="common">Glistening ink-cap mushroom</name>
    <name type="synonym">Coprinus micaceus</name>
    <dbReference type="NCBI Taxonomy" id="71717"/>
    <lineage>
        <taxon>Eukaryota</taxon>
        <taxon>Fungi</taxon>
        <taxon>Dikarya</taxon>
        <taxon>Basidiomycota</taxon>
        <taxon>Agaricomycotina</taxon>
        <taxon>Agaricomycetes</taxon>
        <taxon>Agaricomycetidae</taxon>
        <taxon>Agaricales</taxon>
        <taxon>Agaricineae</taxon>
        <taxon>Psathyrellaceae</taxon>
        <taxon>Coprinellus</taxon>
    </lineage>
</organism>
<sequence>MPAGCPRTWSRPVPITWRWPDLFADLRHTIIDQQFGLYQRFGLTTLRFPYGLEIFRQLSRCLLKLNSKILKPKGGGEGVQTEGRFVGLAEFWQAKRTSDQTAVLITDSRDEILSLLGGDKKVEIEWSCLVTLRANGGRKRVPEYVISRRTILLRLAEVAQRATNC</sequence>
<dbReference type="EMBL" id="QPFP01000006">
    <property type="protein sequence ID" value="TEB36173.1"/>
    <property type="molecule type" value="Genomic_DNA"/>
</dbReference>
<dbReference type="Proteomes" id="UP000298030">
    <property type="component" value="Unassembled WGS sequence"/>
</dbReference>
<protein>
    <submittedName>
        <fullName evidence="1">Uncharacterized protein</fullName>
    </submittedName>
</protein>
<evidence type="ECO:0000313" key="2">
    <source>
        <dbReference type="Proteomes" id="UP000298030"/>
    </source>
</evidence>
<proteinExistence type="predicted"/>
<evidence type="ECO:0000313" key="1">
    <source>
        <dbReference type="EMBL" id="TEB36173.1"/>
    </source>
</evidence>
<reference evidence="1 2" key="1">
    <citation type="journal article" date="2019" name="Nat. Ecol. Evol.">
        <title>Megaphylogeny resolves global patterns of mushroom evolution.</title>
        <authorList>
            <person name="Varga T."/>
            <person name="Krizsan K."/>
            <person name="Foldi C."/>
            <person name="Dima B."/>
            <person name="Sanchez-Garcia M."/>
            <person name="Sanchez-Ramirez S."/>
            <person name="Szollosi G.J."/>
            <person name="Szarkandi J.G."/>
            <person name="Papp V."/>
            <person name="Albert L."/>
            <person name="Andreopoulos W."/>
            <person name="Angelini C."/>
            <person name="Antonin V."/>
            <person name="Barry K.W."/>
            <person name="Bougher N.L."/>
            <person name="Buchanan P."/>
            <person name="Buyck B."/>
            <person name="Bense V."/>
            <person name="Catcheside P."/>
            <person name="Chovatia M."/>
            <person name="Cooper J."/>
            <person name="Damon W."/>
            <person name="Desjardin D."/>
            <person name="Finy P."/>
            <person name="Geml J."/>
            <person name="Haridas S."/>
            <person name="Hughes K."/>
            <person name="Justo A."/>
            <person name="Karasinski D."/>
            <person name="Kautmanova I."/>
            <person name="Kiss B."/>
            <person name="Kocsube S."/>
            <person name="Kotiranta H."/>
            <person name="LaButti K.M."/>
            <person name="Lechner B.E."/>
            <person name="Liimatainen K."/>
            <person name="Lipzen A."/>
            <person name="Lukacs Z."/>
            <person name="Mihaltcheva S."/>
            <person name="Morgado L.N."/>
            <person name="Niskanen T."/>
            <person name="Noordeloos M.E."/>
            <person name="Ohm R.A."/>
            <person name="Ortiz-Santana B."/>
            <person name="Ovrebo C."/>
            <person name="Racz N."/>
            <person name="Riley R."/>
            <person name="Savchenko A."/>
            <person name="Shiryaev A."/>
            <person name="Soop K."/>
            <person name="Spirin V."/>
            <person name="Szebenyi C."/>
            <person name="Tomsovsky M."/>
            <person name="Tulloss R.E."/>
            <person name="Uehling J."/>
            <person name="Grigoriev I.V."/>
            <person name="Vagvolgyi C."/>
            <person name="Papp T."/>
            <person name="Martin F.M."/>
            <person name="Miettinen O."/>
            <person name="Hibbett D.S."/>
            <person name="Nagy L.G."/>
        </authorList>
    </citation>
    <scope>NUCLEOTIDE SEQUENCE [LARGE SCALE GENOMIC DNA]</scope>
    <source>
        <strain evidence="1 2">FP101781</strain>
    </source>
</reference>
<name>A0A4Y7TPS2_COPMI</name>
<accession>A0A4Y7TPS2</accession>
<dbReference type="AlphaFoldDB" id="A0A4Y7TPS2"/>
<gene>
    <name evidence="1" type="ORF">FA13DRAFT_1232615</name>
</gene>
<keyword evidence="2" id="KW-1185">Reference proteome</keyword>